<dbReference type="Gene3D" id="3.30.565.10">
    <property type="entry name" value="Histidine kinase-like ATPase, C-terminal domain"/>
    <property type="match status" value="1"/>
</dbReference>
<evidence type="ECO:0000313" key="9">
    <source>
        <dbReference type="EMBL" id="RED89273.1"/>
    </source>
</evidence>
<keyword evidence="4" id="KW-0808">Transferase</keyword>
<protein>
    <submittedName>
        <fullName evidence="9">Two-component system sensor histidine kinase YesM</fullName>
    </submittedName>
</protein>
<organism evidence="9 10">
    <name type="scientific">Cohnella phaseoli</name>
    <dbReference type="NCBI Taxonomy" id="456490"/>
    <lineage>
        <taxon>Bacteria</taxon>
        <taxon>Bacillati</taxon>
        <taxon>Bacillota</taxon>
        <taxon>Bacilli</taxon>
        <taxon>Bacillales</taxon>
        <taxon>Paenibacillaceae</taxon>
        <taxon>Cohnella</taxon>
    </lineage>
</organism>
<dbReference type="Pfam" id="PF02518">
    <property type="entry name" value="HATPase_c"/>
    <property type="match status" value="1"/>
</dbReference>
<dbReference type="SMART" id="SM00304">
    <property type="entry name" value="HAMP"/>
    <property type="match status" value="1"/>
</dbReference>
<dbReference type="InterPro" id="IPR036890">
    <property type="entry name" value="HATPase_C_sf"/>
</dbReference>
<dbReference type="InterPro" id="IPR050640">
    <property type="entry name" value="Bact_2-comp_sensor_kinase"/>
</dbReference>
<dbReference type="CDD" id="cd06225">
    <property type="entry name" value="HAMP"/>
    <property type="match status" value="1"/>
</dbReference>
<dbReference type="SUPFAM" id="SSF158472">
    <property type="entry name" value="HAMP domain-like"/>
    <property type="match status" value="1"/>
</dbReference>
<proteinExistence type="predicted"/>
<dbReference type="PROSITE" id="PS50885">
    <property type="entry name" value="HAMP"/>
    <property type="match status" value="1"/>
</dbReference>
<keyword evidence="3" id="KW-0597">Phosphoprotein</keyword>
<dbReference type="AlphaFoldDB" id="A0A3D9KRD3"/>
<evidence type="ECO:0000256" key="3">
    <source>
        <dbReference type="ARBA" id="ARBA00022553"/>
    </source>
</evidence>
<dbReference type="PANTHER" id="PTHR34220">
    <property type="entry name" value="SENSOR HISTIDINE KINASE YPDA"/>
    <property type="match status" value="1"/>
</dbReference>
<feature type="transmembrane region" description="Helical" evidence="7">
    <location>
        <begin position="286"/>
        <end position="310"/>
    </location>
</feature>
<dbReference type="PANTHER" id="PTHR34220:SF7">
    <property type="entry name" value="SENSOR HISTIDINE KINASE YPDA"/>
    <property type="match status" value="1"/>
</dbReference>
<evidence type="ECO:0000256" key="1">
    <source>
        <dbReference type="ARBA" id="ARBA00004651"/>
    </source>
</evidence>
<evidence type="ECO:0000259" key="8">
    <source>
        <dbReference type="PROSITE" id="PS50885"/>
    </source>
</evidence>
<dbReference type="OrthoDB" id="2062925at2"/>
<reference evidence="9 10" key="1">
    <citation type="submission" date="2018-07" db="EMBL/GenBank/DDBJ databases">
        <title>Genomic Encyclopedia of Type Strains, Phase III (KMG-III): the genomes of soil and plant-associated and newly described type strains.</title>
        <authorList>
            <person name="Whitman W."/>
        </authorList>
    </citation>
    <scope>NUCLEOTIDE SEQUENCE [LARGE SCALE GENOMIC DNA]</scope>
    <source>
        <strain evidence="9 10">CECT 7287</strain>
    </source>
</reference>
<dbReference type="InterPro" id="IPR003594">
    <property type="entry name" value="HATPase_dom"/>
</dbReference>
<comment type="caution">
    <text evidence="9">The sequence shown here is derived from an EMBL/GenBank/DDBJ whole genome shotgun (WGS) entry which is preliminary data.</text>
</comment>
<keyword evidence="7" id="KW-0812">Transmembrane</keyword>
<gene>
    <name evidence="9" type="ORF">DFP98_101248</name>
</gene>
<dbReference type="RefSeq" id="WP_116058730.1">
    <property type="nucleotide sequence ID" value="NZ_QRDZ01000001.1"/>
</dbReference>
<dbReference type="GO" id="GO:0005886">
    <property type="term" value="C:plasma membrane"/>
    <property type="evidence" value="ECO:0007669"/>
    <property type="project" value="UniProtKB-SubCell"/>
</dbReference>
<evidence type="ECO:0000256" key="4">
    <source>
        <dbReference type="ARBA" id="ARBA00022679"/>
    </source>
</evidence>
<keyword evidence="5 9" id="KW-0418">Kinase</keyword>
<dbReference type="Pfam" id="PF06580">
    <property type="entry name" value="His_kinase"/>
    <property type="match status" value="1"/>
</dbReference>
<keyword evidence="10" id="KW-1185">Reference proteome</keyword>
<dbReference type="EMBL" id="QRDZ01000001">
    <property type="protein sequence ID" value="RED89273.1"/>
    <property type="molecule type" value="Genomic_DNA"/>
</dbReference>
<dbReference type="InterPro" id="IPR003660">
    <property type="entry name" value="HAMP_dom"/>
</dbReference>
<dbReference type="InterPro" id="IPR010559">
    <property type="entry name" value="Sig_transdc_His_kin_internal"/>
</dbReference>
<keyword evidence="2" id="KW-1003">Cell membrane</keyword>
<evidence type="ECO:0000256" key="2">
    <source>
        <dbReference type="ARBA" id="ARBA00022475"/>
    </source>
</evidence>
<dbReference type="Gene3D" id="6.10.340.10">
    <property type="match status" value="1"/>
</dbReference>
<feature type="transmembrane region" description="Helical" evidence="7">
    <location>
        <begin position="12"/>
        <end position="34"/>
    </location>
</feature>
<dbReference type="Pfam" id="PF00672">
    <property type="entry name" value="HAMP"/>
    <property type="match status" value="1"/>
</dbReference>
<sequence length="587" mass="67263">MKIITQAPRSSIFMKIVLTFLALLIPLYTLNLYMNESGQETVRKEIVSSMNAKVELYVNLIESDFERVIKLIEAYVNDVDLMKLSTAVDVMSDIERTDAILALKSKLNLVKTSNSFVQNVIAFIPRLDRSVTSNDNAIVAFDEEAFLALSVATNRYESPYLLWKDRLFISVPYPDPPSGNKAPVFLLAVEVSKPALREALRQFTNNGETAVLTGNRLPWSIVDDKSLPEAEAAVLQRQSGSAPGQTLNVGGEKYLVIDKSSAKLDTTLSILMPESAAFGSLERYRWWMLLLTLMSVVIVIFFALSLYRIIQRPLRTLIRSFNKVEQGNLNIVVQYPLKDEFGVLFNRFNTMVRELNVLVHEVYEHKYRVRLAELRHLQSQINPHFLYNSFFILHRMAKLRDHDNIVRFTKYLGDYFQFITRDGKDEISLQLEVKYARTYTEIQSFRFGSRIRSEFAELPAELERYLVPRLILQPLIENAYNYGLENKMTDGWIAVAFRQEPDMLIVSVEDNGEELDERKLQELHQMMLDPERQTESTGLINVHRRVQIKYGPESGLILSRGEGGGLLAELKLPLKKGEEDDASTVNR</sequence>
<feature type="domain" description="HAMP" evidence="8">
    <location>
        <begin position="308"/>
        <end position="360"/>
    </location>
</feature>
<keyword evidence="6 7" id="KW-0472">Membrane</keyword>
<evidence type="ECO:0000313" key="10">
    <source>
        <dbReference type="Proteomes" id="UP000256977"/>
    </source>
</evidence>
<evidence type="ECO:0000256" key="5">
    <source>
        <dbReference type="ARBA" id="ARBA00022777"/>
    </source>
</evidence>
<accession>A0A3D9KRD3</accession>
<evidence type="ECO:0000256" key="7">
    <source>
        <dbReference type="SAM" id="Phobius"/>
    </source>
</evidence>
<keyword evidence="7" id="KW-1133">Transmembrane helix</keyword>
<evidence type="ECO:0000256" key="6">
    <source>
        <dbReference type="ARBA" id="ARBA00023136"/>
    </source>
</evidence>
<comment type="subcellular location">
    <subcellularLocation>
        <location evidence="1">Cell membrane</location>
        <topology evidence="1">Multi-pass membrane protein</topology>
    </subcellularLocation>
</comment>
<dbReference type="GO" id="GO:0000155">
    <property type="term" value="F:phosphorelay sensor kinase activity"/>
    <property type="evidence" value="ECO:0007669"/>
    <property type="project" value="InterPro"/>
</dbReference>
<dbReference type="Proteomes" id="UP000256977">
    <property type="component" value="Unassembled WGS sequence"/>
</dbReference>
<dbReference type="SUPFAM" id="SSF55874">
    <property type="entry name" value="ATPase domain of HSP90 chaperone/DNA topoisomerase II/histidine kinase"/>
    <property type="match status" value="1"/>
</dbReference>
<name>A0A3D9KRD3_9BACL</name>